<organism evidence="2 3">
    <name type="scientific">Subsaximicrobium wynnwilliamsii</name>
    <dbReference type="NCBI Taxonomy" id="291179"/>
    <lineage>
        <taxon>Bacteria</taxon>
        <taxon>Pseudomonadati</taxon>
        <taxon>Bacteroidota</taxon>
        <taxon>Flavobacteriia</taxon>
        <taxon>Flavobacteriales</taxon>
        <taxon>Flavobacteriaceae</taxon>
        <taxon>Subsaximicrobium</taxon>
    </lineage>
</organism>
<protein>
    <submittedName>
        <fullName evidence="2">DUF4251 domain-containing protein</fullName>
    </submittedName>
</protein>
<gene>
    <name evidence="2" type="ORF">ESY86_10865</name>
</gene>
<name>A0A5C6ZHT9_9FLAO</name>
<dbReference type="PROSITE" id="PS51257">
    <property type="entry name" value="PROKAR_LIPOPROTEIN"/>
    <property type="match status" value="1"/>
</dbReference>
<evidence type="ECO:0000313" key="2">
    <source>
        <dbReference type="EMBL" id="TXD88984.1"/>
    </source>
</evidence>
<feature type="signal peptide" evidence="1">
    <location>
        <begin position="1"/>
        <end position="24"/>
    </location>
</feature>
<evidence type="ECO:0000256" key="1">
    <source>
        <dbReference type="SAM" id="SignalP"/>
    </source>
</evidence>
<proteinExistence type="predicted"/>
<keyword evidence="1" id="KW-0732">Signal</keyword>
<sequence length="183" mass="20475">MKFIYCFVFIALSLFACGSSKSTATPAEIENLKKMVEQRAFEIESDYAYPVTTTALMSLQNAGLFLDGSNASSVSLIGNPNYLRVKGDSVFAELPYFGEVQMPSYPSRDNGIHFKTLLEDYEANQNEKSKAYDLKFGANGTDESYNVFITLFPNGRSSIRISGSKRNSIEYTGEVKKWSREKD</sequence>
<dbReference type="Gene3D" id="2.40.128.410">
    <property type="match status" value="1"/>
</dbReference>
<dbReference type="Proteomes" id="UP000321578">
    <property type="component" value="Unassembled WGS sequence"/>
</dbReference>
<dbReference type="Pfam" id="PF14059">
    <property type="entry name" value="DUF4251"/>
    <property type="match status" value="1"/>
</dbReference>
<dbReference type="OrthoDB" id="1448121at2"/>
<dbReference type="AlphaFoldDB" id="A0A5C6ZHT9"/>
<dbReference type="EMBL" id="VORO01000010">
    <property type="protein sequence ID" value="TXD88984.1"/>
    <property type="molecule type" value="Genomic_DNA"/>
</dbReference>
<reference evidence="2 3" key="1">
    <citation type="submission" date="2019-08" db="EMBL/GenBank/DDBJ databases">
        <title>Genomes of Subsaximicrobium wynnwilliamsii strains.</title>
        <authorList>
            <person name="Bowman J.P."/>
        </authorList>
    </citation>
    <scope>NUCLEOTIDE SEQUENCE [LARGE SCALE GENOMIC DNA]</scope>
    <source>
        <strain evidence="2 3">2-80-2</strain>
    </source>
</reference>
<comment type="caution">
    <text evidence="2">The sequence shown here is derived from an EMBL/GenBank/DDBJ whole genome shotgun (WGS) entry which is preliminary data.</text>
</comment>
<keyword evidence="3" id="KW-1185">Reference proteome</keyword>
<dbReference type="InterPro" id="IPR025347">
    <property type="entry name" value="DUF4251"/>
</dbReference>
<accession>A0A5C6ZHT9</accession>
<feature type="chain" id="PRO_5022875845" evidence="1">
    <location>
        <begin position="25"/>
        <end position="183"/>
    </location>
</feature>
<dbReference type="RefSeq" id="WP_147086608.1">
    <property type="nucleotide sequence ID" value="NZ_VORM01000005.1"/>
</dbReference>
<evidence type="ECO:0000313" key="3">
    <source>
        <dbReference type="Proteomes" id="UP000321578"/>
    </source>
</evidence>